<reference evidence="14" key="1">
    <citation type="submission" date="2019-06" db="EMBL/GenBank/DDBJ databases">
        <authorList>
            <person name="Jo Y."/>
            <person name="Cho W.K."/>
        </authorList>
    </citation>
    <scope>NUCLEOTIDE SEQUENCE</scope>
    <source>
        <strain evidence="14">G112-1</strain>
        <strain evidence="15">G112-2</strain>
    </source>
</reference>
<evidence type="ECO:0000256" key="11">
    <source>
        <dbReference type="ARBA" id="ARBA00025270"/>
    </source>
</evidence>
<organism evidence="14">
    <name type="scientific">Garlic common latent virus</name>
    <dbReference type="NCBI Taxonomy" id="47900"/>
    <lineage>
        <taxon>Viruses</taxon>
        <taxon>Riboviria</taxon>
        <taxon>Orthornavirae</taxon>
        <taxon>Kitrinoviricota</taxon>
        <taxon>Alsuviricetes</taxon>
        <taxon>Tymovirales</taxon>
        <taxon>Betaflexiviridae</taxon>
        <taxon>Quinvirinae</taxon>
        <taxon>Carlavirus</taxon>
        <taxon>Carlavirus latensallii</taxon>
    </lineage>
</organism>
<evidence type="ECO:0000256" key="3">
    <source>
        <dbReference type="ARBA" id="ARBA00013812"/>
    </source>
</evidence>
<evidence type="ECO:0000256" key="7">
    <source>
        <dbReference type="ARBA" id="ARBA00022989"/>
    </source>
</evidence>
<evidence type="ECO:0000313" key="14">
    <source>
        <dbReference type="EMBL" id="QED43223.1"/>
    </source>
</evidence>
<dbReference type="InterPro" id="IPR003411">
    <property type="entry name" value="TGBp3"/>
</dbReference>
<evidence type="ECO:0000256" key="12">
    <source>
        <dbReference type="ARBA" id="ARBA00030266"/>
    </source>
</evidence>
<proteinExistence type="inferred from homology"/>
<protein>
    <recommendedName>
        <fullName evidence="3">Movement protein TGBp3</fullName>
    </recommendedName>
    <alternativeName>
        <fullName evidence="12">7 kDa protein</fullName>
    </alternativeName>
    <alternativeName>
        <fullName evidence="13">Triple gene block 3 protein</fullName>
    </alternativeName>
</protein>
<keyword evidence="8" id="KW-0916">Viral movement protein</keyword>
<accession>A0A6M2YTH7</accession>
<comment type="function">
    <text evidence="11">Plays a role in viral cell-to-cell propagation, by facilitating genome transport to neighboring plant cells through plasmosdesmata. May induce the formation of granular vesicles derived from the Endoplasmic reticulum, which align on actin filaments.</text>
</comment>
<evidence type="ECO:0000256" key="8">
    <source>
        <dbReference type="ARBA" id="ARBA00023031"/>
    </source>
</evidence>
<name>A0A6M2YTH7_9VIRU</name>
<keyword evidence="5" id="KW-0812">Transmembrane</keyword>
<evidence type="ECO:0000256" key="5">
    <source>
        <dbReference type="ARBA" id="ARBA00022692"/>
    </source>
</evidence>
<dbReference type="Pfam" id="PF02495">
    <property type="entry name" value="TGBp3"/>
    <property type="match status" value="1"/>
</dbReference>
<dbReference type="EMBL" id="MN059127">
    <property type="protein sequence ID" value="QED43223.1"/>
    <property type="molecule type" value="Genomic_RNA"/>
</dbReference>
<dbReference type="GO" id="GO:0046740">
    <property type="term" value="P:transport of virus in host, cell to cell"/>
    <property type="evidence" value="ECO:0007669"/>
    <property type="project" value="UniProtKB-KW"/>
</dbReference>
<evidence type="ECO:0000256" key="9">
    <source>
        <dbReference type="ARBA" id="ARBA00023136"/>
    </source>
</evidence>
<evidence type="ECO:0000256" key="13">
    <source>
        <dbReference type="ARBA" id="ARBA00033148"/>
    </source>
</evidence>
<evidence type="ECO:0000256" key="10">
    <source>
        <dbReference type="ARBA" id="ARBA00023184"/>
    </source>
</evidence>
<evidence type="ECO:0000256" key="4">
    <source>
        <dbReference type="ARBA" id="ARBA00022448"/>
    </source>
</evidence>
<evidence type="ECO:0000256" key="2">
    <source>
        <dbReference type="ARBA" id="ARBA00010355"/>
    </source>
</evidence>
<evidence type="ECO:0000256" key="6">
    <source>
        <dbReference type="ARBA" id="ARBA00022870"/>
    </source>
</evidence>
<dbReference type="EMBL" id="MN059128">
    <property type="protein sequence ID" value="QED43230.1"/>
    <property type="molecule type" value="Genomic_RNA"/>
</dbReference>
<dbReference type="GO" id="GO:0044167">
    <property type="term" value="C:host cell endoplasmic reticulum membrane"/>
    <property type="evidence" value="ECO:0007669"/>
    <property type="project" value="UniProtKB-SubCell"/>
</dbReference>
<keyword evidence="7" id="KW-1133">Transmembrane helix</keyword>
<gene>
    <name evidence="14" type="primary">ORF4</name>
</gene>
<comment type="subcellular location">
    <subcellularLocation>
        <location evidence="1">Host endoplasmic reticulum membrane</location>
    </subcellularLocation>
</comment>
<sequence>MRENARLTLWACLGLLSSFIVLNIFSAFINTDCGCSIAITGESVTIRGCKFTPEFIEYAKTLEVAKIW</sequence>
<keyword evidence="6" id="KW-1043">Host membrane</keyword>
<evidence type="ECO:0000313" key="15">
    <source>
        <dbReference type="EMBL" id="QED43230.1"/>
    </source>
</evidence>
<keyword evidence="4" id="KW-0813">Transport</keyword>
<keyword evidence="9" id="KW-0472">Membrane</keyword>
<keyword evidence="10" id="KW-1038">Host endoplasmic reticulum</keyword>
<evidence type="ECO:0000256" key="1">
    <source>
        <dbReference type="ARBA" id="ARBA00004625"/>
    </source>
</evidence>
<comment type="similarity">
    <text evidence="2">Belongs to the Tymovirales TGBp3 protein family.</text>
</comment>